<keyword evidence="3 5" id="KW-1133">Transmembrane helix</keyword>
<feature type="transmembrane region" description="Helical" evidence="5">
    <location>
        <begin position="90"/>
        <end position="107"/>
    </location>
</feature>
<dbReference type="InterPro" id="IPR007016">
    <property type="entry name" value="O-antigen_ligase-rel_domated"/>
</dbReference>
<reference evidence="8" key="1">
    <citation type="submission" date="2016-10" db="EMBL/GenBank/DDBJ databases">
        <authorList>
            <person name="Varghese N."/>
            <person name="Submissions S."/>
        </authorList>
    </citation>
    <scope>NUCLEOTIDE SEQUENCE [LARGE SCALE GENOMIC DNA]</scope>
    <source>
        <strain evidence="8">ES.061</strain>
    </source>
</reference>
<evidence type="ECO:0000256" key="2">
    <source>
        <dbReference type="ARBA" id="ARBA00022692"/>
    </source>
</evidence>
<dbReference type="PANTHER" id="PTHR37422:SF21">
    <property type="entry name" value="EXOQ-LIKE PROTEIN"/>
    <property type="match status" value="1"/>
</dbReference>
<dbReference type="Proteomes" id="UP000199064">
    <property type="component" value="Unassembled WGS sequence"/>
</dbReference>
<name>A0A1H4L6V1_9HYPH</name>
<keyword evidence="4 5" id="KW-0472">Membrane</keyword>
<feature type="transmembrane region" description="Helical" evidence="5">
    <location>
        <begin position="257"/>
        <end position="278"/>
    </location>
</feature>
<dbReference type="PANTHER" id="PTHR37422">
    <property type="entry name" value="TEICHURONIC ACID BIOSYNTHESIS PROTEIN TUAE"/>
    <property type="match status" value="1"/>
</dbReference>
<feature type="transmembrane region" description="Helical" evidence="5">
    <location>
        <begin position="350"/>
        <end position="371"/>
    </location>
</feature>
<feature type="transmembrane region" description="Helical" evidence="5">
    <location>
        <begin position="414"/>
        <end position="433"/>
    </location>
</feature>
<evidence type="ECO:0000256" key="3">
    <source>
        <dbReference type="ARBA" id="ARBA00022989"/>
    </source>
</evidence>
<dbReference type="Pfam" id="PF04932">
    <property type="entry name" value="Wzy_C"/>
    <property type="match status" value="1"/>
</dbReference>
<dbReference type="GO" id="GO:0016020">
    <property type="term" value="C:membrane"/>
    <property type="evidence" value="ECO:0007669"/>
    <property type="project" value="UniProtKB-SubCell"/>
</dbReference>
<feature type="transmembrane region" description="Helical" evidence="5">
    <location>
        <begin position="211"/>
        <end position="227"/>
    </location>
</feature>
<feature type="domain" description="O-antigen ligase-related" evidence="6">
    <location>
        <begin position="215"/>
        <end position="362"/>
    </location>
</feature>
<proteinExistence type="predicted"/>
<evidence type="ECO:0000256" key="5">
    <source>
        <dbReference type="SAM" id="Phobius"/>
    </source>
</evidence>
<feature type="transmembrane region" description="Helical" evidence="5">
    <location>
        <begin position="113"/>
        <end position="131"/>
    </location>
</feature>
<dbReference type="EMBL" id="FNSL01000001">
    <property type="protein sequence ID" value="SEB66196.1"/>
    <property type="molecule type" value="Genomic_DNA"/>
</dbReference>
<evidence type="ECO:0000313" key="7">
    <source>
        <dbReference type="EMBL" id="SEB66196.1"/>
    </source>
</evidence>
<comment type="subcellular location">
    <subcellularLocation>
        <location evidence="1">Membrane</location>
        <topology evidence="1">Multi-pass membrane protein</topology>
    </subcellularLocation>
</comment>
<feature type="transmembrane region" description="Helical" evidence="5">
    <location>
        <begin position="188"/>
        <end position="204"/>
    </location>
</feature>
<sequence>MNSLAQQRWSGPSFVARMAATGQPSTAIAAALFTVLMISFRPFQPAGPQVTGSGGDIVNQLGFGALGAIAVASLLMLVDRRVLVSLLSPWWILLLGFVAVATLNTPVPSDTMRTVAFSVIGIVTVAAILTLPRDADAFSRVLVCAGFVILGLSYFGVVAMRDVAVHQAFDVESQHAGLWRGVFTHKNIAGPVMAGLAFAGLYLWRRGWRWSGATMAILAMIFVFHTGSKTTTATVPLAGMLIALPGIFGLRFLVPVLVIAAVSALAVATLGIVFIGPVKELAATLAPDLTYTGRTPVWDFAGDMIAQRPFLGYGFDNFWLTELVFTSDQPFDRPWDIRGIVHGHNGYIDIALGMGLPALAVAIATFLLVPLRDYMRTPLYRENVFLADFFMMVVTFCVFNAFLESFFFRRTDPVWMFFVMGVLGMRLVARFRVPGQALR</sequence>
<feature type="transmembrane region" description="Helical" evidence="5">
    <location>
        <begin position="233"/>
        <end position="250"/>
    </location>
</feature>
<feature type="transmembrane region" description="Helical" evidence="5">
    <location>
        <begin position="138"/>
        <end position="160"/>
    </location>
</feature>
<keyword evidence="8" id="KW-1185">Reference proteome</keyword>
<feature type="transmembrane region" description="Helical" evidence="5">
    <location>
        <begin position="383"/>
        <end position="402"/>
    </location>
</feature>
<dbReference type="GO" id="GO:0016874">
    <property type="term" value="F:ligase activity"/>
    <property type="evidence" value="ECO:0007669"/>
    <property type="project" value="UniProtKB-KW"/>
</dbReference>
<protein>
    <submittedName>
        <fullName evidence="7">O-antigen ligase</fullName>
    </submittedName>
</protein>
<feature type="transmembrane region" description="Helical" evidence="5">
    <location>
        <begin position="60"/>
        <end position="78"/>
    </location>
</feature>
<dbReference type="RefSeq" id="WP_090329117.1">
    <property type="nucleotide sequence ID" value="NZ_FNSL01000001.1"/>
</dbReference>
<evidence type="ECO:0000259" key="6">
    <source>
        <dbReference type="Pfam" id="PF04932"/>
    </source>
</evidence>
<dbReference type="AlphaFoldDB" id="A0A1H4L6V1"/>
<keyword evidence="7" id="KW-0436">Ligase</keyword>
<organism evidence="7 8">
    <name type="scientific">Nitratireductor aquibiodomus</name>
    <dbReference type="NCBI Taxonomy" id="204799"/>
    <lineage>
        <taxon>Bacteria</taxon>
        <taxon>Pseudomonadati</taxon>
        <taxon>Pseudomonadota</taxon>
        <taxon>Alphaproteobacteria</taxon>
        <taxon>Hyphomicrobiales</taxon>
        <taxon>Phyllobacteriaceae</taxon>
        <taxon>Nitratireductor</taxon>
    </lineage>
</organism>
<evidence type="ECO:0000256" key="1">
    <source>
        <dbReference type="ARBA" id="ARBA00004141"/>
    </source>
</evidence>
<evidence type="ECO:0000313" key="8">
    <source>
        <dbReference type="Proteomes" id="UP000199064"/>
    </source>
</evidence>
<feature type="transmembrane region" description="Helical" evidence="5">
    <location>
        <begin position="21"/>
        <end position="40"/>
    </location>
</feature>
<dbReference type="InterPro" id="IPR051533">
    <property type="entry name" value="WaaL-like"/>
</dbReference>
<evidence type="ECO:0000256" key="4">
    <source>
        <dbReference type="ARBA" id="ARBA00023136"/>
    </source>
</evidence>
<accession>A0A1H4L6V1</accession>
<keyword evidence="2 5" id="KW-0812">Transmembrane</keyword>
<gene>
    <name evidence="7" type="ORF">SAMN05216452_2664</name>
</gene>